<dbReference type="InterPro" id="IPR000719">
    <property type="entry name" value="Prot_kinase_dom"/>
</dbReference>
<dbReference type="AlphaFoldDB" id="A0AAD5RFB4"/>
<dbReference type="PANTHER" id="PTHR24359:SF1">
    <property type="entry name" value="INHIBITOR OF NUCLEAR FACTOR KAPPA-B KINASE EPSILON SUBUNIT HOMOLOG 1-RELATED"/>
    <property type="match status" value="1"/>
</dbReference>
<dbReference type="Gene3D" id="1.10.510.10">
    <property type="entry name" value="Transferase(Phosphotransferase) domain 1"/>
    <property type="match status" value="1"/>
</dbReference>
<organism evidence="3 4">
    <name type="scientific">Zalerion maritima</name>
    <dbReference type="NCBI Taxonomy" id="339359"/>
    <lineage>
        <taxon>Eukaryota</taxon>
        <taxon>Fungi</taxon>
        <taxon>Dikarya</taxon>
        <taxon>Ascomycota</taxon>
        <taxon>Pezizomycotina</taxon>
        <taxon>Sordariomycetes</taxon>
        <taxon>Lulworthiomycetidae</taxon>
        <taxon>Lulworthiales</taxon>
        <taxon>Lulworthiaceae</taxon>
        <taxon>Zalerion</taxon>
    </lineage>
</organism>
<dbReference type="GO" id="GO:0004674">
    <property type="term" value="F:protein serine/threonine kinase activity"/>
    <property type="evidence" value="ECO:0007669"/>
    <property type="project" value="TreeGrafter"/>
</dbReference>
<evidence type="ECO:0000259" key="2">
    <source>
        <dbReference type="PROSITE" id="PS50011"/>
    </source>
</evidence>
<dbReference type="InterPro" id="IPR011009">
    <property type="entry name" value="Kinase-like_dom_sf"/>
</dbReference>
<dbReference type="InterPro" id="IPR008271">
    <property type="entry name" value="Ser/Thr_kinase_AS"/>
</dbReference>
<dbReference type="EMBL" id="JAKWBI020000979">
    <property type="protein sequence ID" value="KAJ2891818.1"/>
    <property type="molecule type" value="Genomic_DNA"/>
</dbReference>
<feature type="domain" description="Protein kinase" evidence="2">
    <location>
        <begin position="302"/>
        <end position="604"/>
    </location>
</feature>
<protein>
    <submittedName>
        <fullName evidence="3">Camk protein kinase protein</fullName>
    </submittedName>
</protein>
<accession>A0AAD5RFB4</accession>
<evidence type="ECO:0000313" key="4">
    <source>
        <dbReference type="Proteomes" id="UP001201980"/>
    </source>
</evidence>
<evidence type="ECO:0000313" key="3">
    <source>
        <dbReference type="EMBL" id="KAJ2891818.1"/>
    </source>
</evidence>
<keyword evidence="4" id="KW-1185">Reference proteome</keyword>
<feature type="region of interest" description="Disordered" evidence="1">
    <location>
        <begin position="1"/>
        <end position="20"/>
    </location>
</feature>
<dbReference type="SMART" id="SM00220">
    <property type="entry name" value="S_TKc"/>
    <property type="match status" value="1"/>
</dbReference>
<dbReference type="GO" id="GO:0005524">
    <property type="term" value="F:ATP binding"/>
    <property type="evidence" value="ECO:0007669"/>
    <property type="project" value="InterPro"/>
</dbReference>
<comment type="caution">
    <text evidence="3">The sequence shown here is derived from an EMBL/GenBank/DDBJ whole genome shotgun (WGS) entry which is preliminary data.</text>
</comment>
<proteinExistence type="predicted"/>
<dbReference type="PANTHER" id="PTHR24359">
    <property type="entry name" value="SERINE/THREONINE-PROTEIN KINASE SBK1"/>
    <property type="match status" value="1"/>
</dbReference>
<keyword evidence="3" id="KW-0418">Kinase</keyword>
<reference evidence="3" key="1">
    <citation type="submission" date="2022-07" db="EMBL/GenBank/DDBJ databases">
        <title>Draft genome sequence of Zalerion maritima ATCC 34329, a (micro)plastics degrading marine fungus.</title>
        <authorList>
            <person name="Paco A."/>
            <person name="Goncalves M.F.M."/>
            <person name="Rocha-Santos T.A.P."/>
            <person name="Alves A."/>
        </authorList>
    </citation>
    <scope>NUCLEOTIDE SEQUENCE</scope>
    <source>
        <strain evidence="3">ATCC 34329</strain>
    </source>
</reference>
<feature type="compositionally biased region" description="Basic and acidic residues" evidence="1">
    <location>
        <begin position="9"/>
        <end position="20"/>
    </location>
</feature>
<dbReference type="Pfam" id="PF00069">
    <property type="entry name" value="Pkinase"/>
    <property type="match status" value="1"/>
</dbReference>
<dbReference type="PROSITE" id="PS50011">
    <property type="entry name" value="PROTEIN_KINASE_DOM"/>
    <property type="match status" value="1"/>
</dbReference>
<dbReference type="PROSITE" id="PS00108">
    <property type="entry name" value="PROTEIN_KINASE_ST"/>
    <property type="match status" value="1"/>
</dbReference>
<dbReference type="Proteomes" id="UP001201980">
    <property type="component" value="Unassembled WGS sequence"/>
</dbReference>
<feature type="region of interest" description="Disordered" evidence="1">
    <location>
        <begin position="203"/>
        <end position="251"/>
    </location>
</feature>
<feature type="compositionally biased region" description="Polar residues" evidence="1">
    <location>
        <begin position="204"/>
        <end position="223"/>
    </location>
</feature>
<gene>
    <name evidence="3" type="ORF">MKZ38_010677</name>
</gene>
<keyword evidence="3" id="KW-0808">Transferase</keyword>
<evidence type="ECO:0000256" key="1">
    <source>
        <dbReference type="SAM" id="MobiDB-lite"/>
    </source>
</evidence>
<dbReference type="SUPFAM" id="SSF56112">
    <property type="entry name" value="Protein kinase-like (PK-like)"/>
    <property type="match status" value="1"/>
</dbReference>
<sequence>MADFQEAPTEEKTEPFSESEIDRRMFASFHHEVGALQASAADPVSLDHLVVDDHHHEQGVRILVRPLIPNRSVSPGNENCRVLALRAEVESESDTNHKVLAVTQTAKDIKFSVRIPEDVGDHSQPRPPVWCELYYDPLSDNQILVNRGDAPITLFRDTHGSSSPTGEIQIVPGDVRNLTPGTWKLRAESTPVLDFRILERRPRSLSQTTSDSELSSMGSTSQPLGKRSFSEGMLGPESPGKRLRTSNRKENGAIVFMTPQPLMVELPRNRAVAKSEGHPMLDLDRNETLNVPGGCELDTYTLTRKEDLHQTRLSTVFTADAQHPELPDSVSSIIVKVLKTAVPQNSRAQESERNVIRQADVWMREFQRQQNLTHKSIVRLYAGDARYLSLYMEQIDARDLSRKDIWRDPSTDMFLGSRQDAERILRDITGGLGYLHNKQLVHNDIKPANILYSPDRGAVLCDFGLSTHLHDPPTNGGTPYYVPPEYIGRKQRGPPSDVWALGVVMLYVLKKMTFPESRGKQSHRKHLYWHISEVNKPQAIPRGRKPPSQPTALEQMRAWLVEVNEATKNLDRNDDLESLVADMLAPALQHRITMGGILSRLGTLTPRTSGE</sequence>
<name>A0AAD5RFB4_9PEZI</name>